<reference evidence="3 4" key="1">
    <citation type="submission" date="2019-08" db="EMBL/GenBank/DDBJ databases">
        <title>In-depth cultivation of the pig gut microbiome towards novel bacterial diversity and tailored functional studies.</title>
        <authorList>
            <person name="Wylensek D."/>
            <person name="Hitch T.C.A."/>
            <person name="Clavel T."/>
        </authorList>
    </citation>
    <scope>NUCLEOTIDE SEQUENCE [LARGE SCALE GENOMIC DNA]</scope>
    <source>
        <strain evidence="3 4">WCA-693-APC-MOT-I</strain>
    </source>
</reference>
<feature type="domain" description="Mga helix-turn-helix" evidence="1">
    <location>
        <begin position="73"/>
        <end position="157"/>
    </location>
</feature>
<dbReference type="InterPro" id="IPR013236">
    <property type="entry name" value="Mga_PRD_dom"/>
</dbReference>
<protein>
    <submittedName>
        <fullName evidence="3">Transcriptional regulator</fullName>
    </submittedName>
</protein>
<proteinExistence type="predicted"/>
<dbReference type="Pfam" id="PF05043">
    <property type="entry name" value="Mga"/>
    <property type="match status" value="1"/>
</dbReference>
<dbReference type="RefSeq" id="WP_154519145.1">
    <property type="nucleotide sequence ID" value="NZ_VUMT01000009.1"/>
</dbReference>
<accession>A0A6L5XYW2</accession>
<feature type="domain" description="M protein trans-acting positive regulator (MGA) PRD" evidence="2">
    <location>
        <begin position="195"/>
        <end position="364"/>
    </location>
</feature>
<evidence type="ECO:0000259" key="1">
    <source>
        <dbReference type="Pfam" id="PF05043"/>
    </source>
</evidence>
<evidence type="ECO:0000313" key="4">
    <source>
        <dbReference type="Proteomes" id="UP000482209"/>
    </source>
</evidence>
<comment type="caution">
    <text evidence="3">The sequence shown here is derived from an EMBL/GenBank/DDBJ whole genome shotgun (WGS) entry which is preliminary data.</text>
</comment>
<organism evidence="3 4">
    <name type="scientific">Velocimicrobium porci</name>
    <dbReference type="NCBI Taxonomy" id="2606634"/>
    <lineage>
        <taxon>Bacteria</taxon>
        <taxon>Bacillati</taxon>
        <taxon>Bacillota</taxon>
        <taxon>Clostridia</taxon>
        <taxon>Lachnospirales</taxon>
        <taxon>Lachnospiraceae</taxon>
        <taxon>Velocimicrobium</taxon>
    </lineage>
</organism>
<dbReference type="EMBL" id="VUMT01000009">
    <property type="protein sequence ID" value="MSS63737.1"/>
    <property type="molecule type" value="Genomic_DNA"/>
</dbReference>
<dbReference type="Pfam" id="PF08270">
    <property type="entry name" value="PRD_Mga"/>
    <property type="match status" value="1"/>
</dbReference>
<sequence length="503" mass="59931">MLHDFLEKNIQNKLNILYVIHARKFTTRKELNELLHLSVSGINSLISEINIEIKELATISKNSSYLYITFHKDTDISSLIHLICQNSDILHCLKFFITNDDKQPFVSFYEQNFLTQSSAYRIRNACHKYLLSVGLDLSQNKVCGEEYRIRFLISLLYYKYGIDCCGFDTDSIYITRNFILKTNQTISIEYLNRVSTELGYFECLFMLSWKRKQYPVKIPYFNYFDKLKELFIYKEMKTMLKSSLEPILNINFSEDDYDYLYLVYCCTNNCLFADKWTQQDIVQTHSTVFSDNIFNDLVRKFQNVFSKDIHISHPFKATLIYFYKKCLLELSCLIPDEHFYVYSKRNETTQVIYKLLSNVLQDWRKSNHLKFEIDKSHIFYLSLQFEFILYQRTMPVPIYILSDLNAELEVMTLYLNNHFSSRSALVTPLLINVQNIEFLYFQKNCIIITPKKFEYFLASKISTEHNTFIPISIEINSHELNDINNAFEHYKKIYFLDYINSLL</sequence>
<evidence type="ECO:0000313" key="3">
    <source>
        <dbReference type="EMBL" id="MSS63737.1"/>
    </source>
</evidence>
<keyword evidence="4" id="KW-1185">Reference proteome</keyword>
<dbReference type="InterPro" id="IPR007737">
    <property type="entry name" value="Mga_HTH"/>
</dbReference>
<dbReference type="AlphaFoldDB" id="A0A6L5XYW2"/>
<evidence type="ECO:0000259" key="2">
    <source>
        <dbReference type="Pfam" id="PF08270"/>
    </source>
</evidence>
<dbReference type="Proteomes" id="UP000482209">
    <property type="component" value="Unassembled WGS sequence"/>
</dbReference>
<gene>
    <name evidence="3" type="ORF">FYJ58_07575</name>
</gene>
<name>A0A6L5XYW2_9FIRM</name>